<evidence type="ECO:0000256" key="1">
    <source>
        <dbReference type="SAM" id="MobiDB-lite"/>
    </source>
</evidence>
<accession>A0ABR2JLP0</accession>
<name>A0ABR2JLP0_9EUKA</name>
<feature type="compositionally biased region" description="Pro residues" evidence="1">
    <location>
        <begin position="75"/>
        <end position="89"/>
    </location>
</feature>
<gene>
    <name evidence="2" type="ORF">M9Y10_005487</name>
</gene>
<dbReference type="Gene3D" id="3.10.20.90">
    <property type="entry name" value="Phosphatidylinositol 3-kinase Catalytic Subunit, Chain A, domain 1"/>
    <property type="match status" value="1"/>
</dbReference>
<dbReference type="EMBL" id="JAPFFF010000011">
    <property type="protein sequence ID" value="KAK8878706.1"/>
    <property type="molecule type" value="Genomic_DNA"/>
</dbReference>
<dbReference type="PANTHER" id="PTHR10621">
    <property type="entry name" value="UV EXCISION REPAIR PROTEIN RAD23"/>
    <property type="match status" value="1"/>
</dbReference>
<dbReference type="SUPFAM" id="SSF54236">
    <property type="entry name" value="Ubiquitin-like"/>
    <property type="match status" value="1"/>
</dbReference>
<reference evidence="2 3" key="1">
    <citation type="submission" date="2024-04" db="EMBL/GenBank/DDBJ databases">
        <title>Tritrichomonas musculus Genome.</title>
        <authorList>
            <person name="Alves-Ferreira E."/>
            <person name="Grigg M."/>
            <person name="Lorenzi H."/>
            <person name="Galac M."/>
        </authorList>
    </citation>
    <scope>NUCLEOTIDE SEQUENCE [LARGE SCALE GENOMIC DNA]</scope>
    <source>
        <strain evidence="2 3">EAF2021</strain>
    </source>
</reference>
<dbReference type="PANTHER" id="PTHR10621:SF0">
    <property type="entry name" value="UV EXCISION REPAIR PROTEIN RAD23"/>
    <property type="match status" value="1"/>
</dbReference>
<organism evidence="2 3">
    <name type="scientific">Tritrichomonas musculus</name>
    <dbReference type="NCBI Taxonomy" id="1915356"/>
    <lineage>
        <taxon>Eukaryota</taxon>
        <taxon>Metamonada</taxon>
        <taxon>Parabasalia</taxon>
        <taxon>Tritrichomonadida</taxon>
        <taxon>Tritrichomonadidae</taxon>
        <taxon>Tritrichomonas</taxon>
    </lineage>
</organism>
<evidence type="ECO:0000313" key="2">
    <source>
        <dbReference type="EMBL" id="KAK8878706.1"/>
    </source>
</evidence>
<keyword evidence="3" id="KW-1185">Reference proteome</keyword>
<proteinExistence type="predicted"/>
<evidence type="ECO:0000313" key="3">
    <source>
        <dbReference type="Proteomes" id="UP001470230"/>
    </source>
</evidence>
<feature type="region of interest" description="Disordered" evidence="1">
    <location>
        <begin position="72"/>
        <end position="100"/>
    </location>
</feature>
<comment type="caution">
    <text evidence="2">The sequence shown here is derived from an EMBL/GenBank/DDBJ whole genome shotgun (WGS) entry which is preliminary data.</text>
</comment>
<protein>
    <recommendedName>
        <fullName evidence="4">Ubiquitin-like domain-containing protein</fullName>
    </recommendedName>
</protein>
<sequence length="250" mass="28904">MKLIFQNSKSKQFVTLEVDPKATLEDVRNELHTKHNFIEGDYQFIHIGKILKNPTPFSSIEENSKIIVYIKPQNKQPPPSQTPPPPASEPPRLQHGQPNQRQVSIEEAIQIISPILRSAMSVNLVEKAYQPENDFYNHPKEVNEIRQMIDETSNTLISEFILRHFQITLRSLNLSPERVMAMIGHNLPEIRHIITDFDASFMELSKAQQNIVNMLISQLEDKFDRKTILDTFIACDCKEAETRECLNQMK</sequence>
<dbReference type="InterPro" id="IPR029071">
    <property type="entry name" value="Ubiquitin-like_domsf"/>
</dbReference>
<evidence type="ECO:0008006" key="4">
    <source>
        <dbReference type="Google" id="ProtNLM"/>
    </source>
</evidence>
<dbReference type="Proteomes" id="UP001470230">
    <property type="component" value="Unassembled WGS sequence"/>
</dbReference>